<keyword evidence="10" id="KW-0472">Membrane</keyword>
<reference evidence="13 14" key="1">
    <citation type="submission" date="2018-08" db="EMBL/GenBank/DDBJ databases">
        <title>Actinomadura jelena sp. nov., a novel Actinomycete isolated from soil in Chad.</title>
        <authorList>
            <person name="Shi L."/>
        </authorList>
    </citation>
    <scope>NUCLEOTIDE SEQUENCE [LARGE SCALE GENOMIC DNA]</scope>
    <source>
        <strain evidence="13 14">NEAU-G17</strain>
    </source>
</reference>
<feature type="transmembrane region" description="Helical" evidence="10">
    <location>
        <begin position="67"/>
        <end position="87"/>
    </location>
</feature>
<dbReference type="PROSITE" id="PS50885">
    <property type="entry name" value="HAMP"/>
    <property type="match status" value="1"/>
</dbReference>
<proteinExistence type="predicted"/>
<feature type="domain" description="Histidine kinase" evidence="11">
    <location>
        <begin position="141"/>
        <end position="350"/>
    </location>
</feature>
<evidence type="ECO:0000256" key="2">
    <source>
        <dbReference type="ARBA" id="ARBA00004236"/>
    </source>
</evidence>
<comment type="catalytic activity">
    <reaction evidence="1">
        <text>ATP + protein L-histidine = ADP + protein N-phospho-L-histidine.</text>
        <dbReference type="EC" id="2.7.13.3"/>
    </reaction>
</comment>
<dbReference type="GO" id="GO:0000155">
    <property type="term" value="F:phosphorelay sensor kinase activity"/>
    <property type="evidence" value="ECO:0007669"/>
    <property type="project" value="InterPro"/>
</dbReference>
<evidence type="ECO:0000256" key="4">
    <source>
        <dbReference type="ARBA" id="ARBA00022553"/>
    </source>
</evidence>
<dbReference type="Gene3D" id="6.10.340.10">
    <property type="match status" value="1"/>
</dbReference>
<dbReference type="CDD" id="cd00075">
    <property type="entry name" value="HATPase"/>
    <property type="match status" value="1"/>
</dbReference>
<evidence type="ECO:0000313" key="14">
    <source>
        <dbReference type="Proteomes" id="UP000261811"/>
    </source>
</evidence>
<dbReference type="PRINTS" id="PR00344">
    <property type="entry name" value="BCTRLSENSOR"/>
</dbReference>
<evidence type="ECO:0000256" key="1">
    <source>
        <dbReference type="ARBA" id="ARBA00000085"/>
    </source>
</evidence>
<dbReference type="OrthoDB" id="9757990at2"/>
<keyword evidence="9" id="KW-0902">Two-component regulatory system</keyword>
<dbReference type="Proteomes" id="UP000261811">
    <property type="component" value="Unassembled WGS sequence"/>
</dbReference>
<dbReference type="SMART" id="SM00388">
    <property type="entry name" value="HisKA"/>
    <property type="match status" value="1"/>
</dbReference>
<evidence type="ECO:0000256" key="6">
    <source>
        <dbReference type="ARBA" id="ARBA00022692"/>
    </source>
</evidence>
<dbReference type="InterPro" id="IPR005467">
    <property type="entry name" value="His_kinase_dom"/>
</dbReference>
<dbReference type="InterPro" id="IPR003660">
    <property type="entry name" value="HAMP_dom"/>
</dbReference>
<protein>
    <recommendedName>
        <fullName evidence="3">histidine kinase</fullName>
        <ecNumber evidence="3">2.7.13.3</ecNumber>
    </recommendedName>
</protein>
<evidence type="ECO:0000256" key="9">
    <source>
        <dbReference type="ARBA" id="ARBA00023012"/>
    </source>
</evidence>
<dbReference type="EMBL" id="QURH01000008">
    <property type="protein sequence ID" value="RFU43581.1"/>
    <property type="molecule type" value="Genomic_DNA"/>
</dbReference>
<dbReference type="CDD" id="cd00082">
    <property type="entry name" value="HisKA"/>
    <property type="match status" value="1"/>
</dbReference>
<dbReference type="SUPFAM" id="SSF47384">
    <property type="entry name" value="Homodimeric domain of signal transducing histidine kinase"/>
    <property type="match status" value="1"/>
</dbReference>
<dbReference type="SUPFAM" id="SSF158472">
    <property type="entry name" value="HAMP domain-like"/>
    <property type="match status" value="1"/>
</dbReference>
<dbReference type="InterPro" id="IPR003594">
    <property type="entry name" value="HATPase_dom"/>
</dbReference>
<feature type="domain" description="HAMP" evidence="12">
    <location>
        <begin position="81"/>
        <end position="133"/>
    </location>
</feature>
<dbReference type="Pfam" id="PF02518">
    <property type="entry name" value="HATPase_c"/>
    <property type="match status" value="1"/>
</dbReference>
<evidence type="ECO:0000259" key="12">
    <source>
        <dbReference type="PROSITE" id="PS50885"/>
    </source>
</evidence>
<dbReference type="Pfam" id="PF00512">
    <property type="entry name" value="HisKA"/>
    <property type="match status" value="1"/>
</dbReference>
<dbReference type="EC" id="2.7.13.3" evidence="3"/>
<dbReference type="InterPro" id="IPR004358">
    <property type="entry name" value="Sig_transdc_His_kin-like_C"/>
</dbReference>
<evidence type="ECO:0000256" key="7">
    <source>
        <dbReference type="ARBA" id="ARBA00022777"/>
    </source>
</evidence>
<dbReference type="Gene3D" id="3.30.565.10">
    <property type="entry name" value="Histidine kinase-like ATPase, C-terminal domain"/>
    <property type="match status" value="1"/>
</dbReference>
<keyword evidence="4" id="KW-0597">Phosphoprotein</keyword>
<organism evidence="13 14">
    <name type="scientific">Actinomadura logoneensis</name>
    <dbReference type="NCBI Taxonomy" id="2293572"/>
    <lineage>
        <taxon>Bacteria</taxon>
        <taxon>Bacillati</taxon>
        <taxon>Actinomycetota</taxon>
        <taxon>Actinomycetes</taxon>
        <taxon>Streptosporangiales</taxon>
        <taxon>Thermomonosporaceae</taxon>
        <taxon>Actinomadura</taxon>
    </lineage>
</organism>
<dbReference type="SUPFAM" id="SSF55874">
    <property type="entry name" value="ATPase domain of HSP90 chaperone/DNA topoisomerase II/histidine kinase"/>
    <property type="match status" value="1"/>
</dbReference>
<dbReference type="InterPro" id="IPR050736">
    <property type="entry name" value="Sensor_HK_Regulatory"/>
</dbReference>
<dbReference type="GO" id="GO:0005886">
    <property type="term" value="C:plasma membrane"/>
    <property type="evidence" value="ECO:0007669"/>
    <property type="project" value="UniProtKB-SubCell"/>
</dbReference>
<dbReference type="Pfam" id="PF00672">
    <property type="entry name" value="HAMP"/>
    <property type="match status" value="1"/>
</dbReference>
<dbReference type="Gene3D" id="1.10.287.130">
    <property type="match status" value="1"/>
</dbReference>
<keyword evidence="5" id="KW-0808">Transferase</keyword>
<evidence type="ECO:0000313" key="13">
    <source>
        <dbReference type="EMBL" id="RFU43581.1"/>
    </source>
</evidence>
<dbReference type="InterPro" id="IPR036097">
    <property type="entry name" value="HisK_dim/P_sf"/>
</dbReference>
<keyword evidence="6 10" id="KW-0812">Transmembrane</keyword>
<dbReference type="RefSeq" id="WP_117355525.1">
    <property type="nucleotide sequence ID" value="NZ_QURH01000008.1"/>
</dbReference>
<dbReference type="PROSITE" id="PS50109">
    <property type="entry name" value="HIS_KIN"/>
    <property type="match status" value="1"/>
</dbReference>
<evidence type="ECO:0000256" key="3">
    <source>
        <dbReference type="ARBA" id="ARBA00012438"/>
    </source>
</evidence>
<keyword evidence="8 10" id="KW-1133">Transmembrane helix</keyword>
<keyword evidence="7 13" id="KW-0418">Kinase</keyword>
<comment type="subcellular location">
    <subcellularLocation>
        <location evidence="2">Cell membrane</location>
    </subcellularLocation>
</comment>
<dbReference type="SMART" id="SM00387">
    <property type="entry name" value="HATPase_c"/>
    <property type="match status" value="1"/>
</dbReference>
<dbReference type="SMART" id="SM00304">
    <property type="entry name" value="HAMP"/>
    <property type="match status" value="1"/>
</dbReference>
<evidence type="ECO:0000256" key="10">
    <source>
        <dbReference type="SAM" id="Phobius"/>
    </source>
</evidence>
<dbReference type="FunFam" id="1.10.287.130:FF:000001">
    <property type="entry name" value="Two-component sensor histidine kinase"/>
    <property type="match status" value="1"/>
</dbReference>
<dbReference type="InterPro" id="IPR036890">
    <property type="entry name" value="HATPase_C_sf"/>
</dbReference>
<sequence>MAQVWERARRRRGSAAHAWERLPRPLDPLRSIKVKLGVLVVVTACVAIAIVLWGYPLGFRARVTVPAGLFIALVVTQLIAHGMTAPLREMTAAARTMARGDYSRRVRSTSRDEVGELAGAFNRMAADLAAVDRQRREFVANVSHELRTPISALHAVLENVADGVTPASPEVLESALEQTERLGRLVAQLLDLSKVDAGAVPLDLRELDVAGFVDEVAAAFPDTVVRADIAPGLSCVADRDRLHQVLANLLDNAVRHGPSGGAVTVTAGPGDGPGGLVLEVCDEGPGIPAGQRERVFERFSRGASGAATPDGGTGLGLAIARWVVDMHGGRIGVVDTPRGCRIRVSLPPRPSDAS</sequence>
<dbReference type="InterPro" id="IPR003661">
    <property type="entry name" value="HisK_dim/P_dom"/>
</dbReference>
<dbReference type="CDD" id="cd06225">
    <property type="entry name" value="HAMP"/>
    <property type="match status" value="1"/>
</dbReference>
<evidence type="ECO:0000259" key="11">
    <source>
        <dbReference type="PROSITE" id="PS50109"/>
    </source>
</evidence>
<dbReference type="AlphaFoldDB" id="A0A372JU74"/>
<gene>
    <name evidence="13" type="ORF">DZF91_00380</name>
</gene>
<accession>A0A372JU74</accession>
<feature type="transmembrane region" description="Helical" evidence="10">
    <location>
        <begin position="36"/>
        <end position="55"/>
    </location>
</feature>
<evidence type="ECO:0000256" key="8">
    <source>
        <dbReference type="ARBA" id="ARBA00022989"/>
    </source>
</evidence>
<comment type="caution">
    <text evidence="13">The sequence shown here is derived from an EMBL/GenBank/DDBJ whole genome shotgun (WGS) entry which is preliminary data.</text>
</comment>
<dbReference type="PANTHER" id="PTHR43711">
    <property type="entry name" value="TWO-COMPONENT HISTIDINE KINASE"/>
    <property type="match status" value="1"/>
</dbReference>
<keyword evidence="14" id="KW-1185">Reference proteome</keyword>
<dbReference type="PANTHER" id="PTHR43711:SF32">
    <property type="entry name" value="SENSOR-TYPE HISTIDINE KINASE PRRB"/>
    <property type="match status" value="1"/>
</dbReference>
<name>A0A372JU74_9ACTN</name>
<evidence type="ECO:0000256" key="5">
    <source>
        <dbReference type="ARBA" id="ARBA00022679"/>
    </source>
</evidence>